<keyword evidence="2" id="KW-0539">Nucleus</keyword>
<gene>
    <name evidence="5" type="ORF">ILUMI_15543</name>
</gene>
<organism evidence="5 6">
    <name type="scientific">Ignelater luminosus</name>
    <name type="common">Cucubano</name>
    <name type="synonym">Pyrophorus luminosus</name>
    <dbReference type="NCBI Taxonomy" id="2038154"/>
    <lineage>
        <taxon>Eukaryota</taxon>
        <taxon>Metazoa</taxon>
        <taxon>Ecdysozoa</taxon>
        <taxon>Arthropoda</taxon>
        <taxon>Hexapoda</taxon>
        <taxon>Insecta</taxon>
        <taxon>Pterygota</taxon>
        <taxon>Neoptera</taxon>
        <taxon>Endopterygota</taxon>
        <taxon>Coleoptera</taxon>
        <taxon>Polyphaga</taxon>
        <taxon>Elateriformia</taxon>
        <taxon>Elateroidea</taxon>
        <taxon>Elateridae</taxon>
        <taxon>Agrypninae</taxon>
        <taxon>Pyrophorini</taxon>
        <taxon>Ignelater</taxon>
    </lineage>
</organism>
<dbReference type="Gene3D" id="1.10.10.60">
    <property type="entry name" value="Homeodomain-like"/>
    <property type="match status" value="1"/>
</dbReference>
<sequence>EHKWKEEDMKQAIEAVRNHTMGYLKASKHYKVPWATLYRYCKSDKNLDDIKKDTLGRQPILPPELEDKLVNHIVKMEKQFFGLTRRDRRSVTFQLARQNNIPNKFSLLQESAGKNGQKVFLFDVGELFGQAYVKVQSAERAIKGFATTGLYATRRSIFSDEDFLETAHQDENRKVGTRSTKPGKAKIITSTPNKEEIKKSVRIIKKKKILLADSKAKKKKLTERQKKDLPSSSSESASSFSVHNSSDDDVFPGKGNLDRNAYCIFCDIKFSENTHGEMWVMCIMCSSSTSYS</sequence>
<evidence type="ECO:0000256" key="2">
    <source>
        <dbReference type="PROSITE-ProRule" id="PRU00320"/>
    </source>
</evidence>
<comment type="caution">
    <text evidence="5">The sequence shown here is derived from an EMBL/GenBank/DDBJ whole genome shotgun (WGS) entry which is preliminary data.</text>
</comment>
<keyword evidence="6" id="KW-1185">Reference proteome</keyword>
<feature type="compositionally biased region" description="Low complexity" evidence="3">
    <location>
        <begin position="231"/>
        <end position="244"/>
    </location>
</feature>
<feature type="domain" description="HTH psq-type" evidence="4">
    <location>
        <begin position="1"/>
        <end position="47"/>
    </location>
</feature>
<proteinExistence type="predicted"/>
<dbReference type="GO" id="GO:0003677">
    <property type="term" value="F:DNA binding"/>
    <property type="evidence" value="ECO:0007669"/>
    <property type="project" value="UniProtKB-UniRule"/>
</dbReference>
<dbReference type="Pfam" id="PF05225">
    <property type="entry name" value="HTH_psq"/>
    <property type="match status" value="1"/>
</dbReference>
<accession>A0A8K0CNG1</accession>
<evidence type="ECO:0000313" key="5">
    <source>
        <dbReference type="EMBL" id="KAF2890630.1"/>
    </source>
</evidence>
<feature type="region of interest" description="Disordered" evidence="3">
    <location>
        <begin position="169"/>
        <end position="191"/>
    </location>
</feature>
<feature type="region of interest" description="Disordered" evidence="3">
    <location>
        <begin position="221"/>
        <end position="246"/>
    </location>
</feature>
<dbReference type="GO" id="GO:0005634">
    <property type="term" value="C:nucleus"/>
    <property type="evidence" value="ECO:0007669"/>
    <property type="project" value="UniProtKB-SubCell"/>
</dbReference>
<reference evidence="5" key="1">
    <citation type="submission" date="2019-08" db="EMBL/GenBank/DDBJ databases">
        <title>The genome of the North American firefly Photinus pyralis.</title>
        <authorList>
            <consortium name="Photinus pyralis genome working group"/>
            <person name="Fallon T.R."/>
            <person name="Sander Lower S.E."/>
            <person name="Weng J.-K."/>
        </authorList>
    </citation>
    <scope>NUCLEOTIDE SEQUENCE</scope>
    <source>
        <strain evidence="5">TRF0915ILg1</strain>
        <tissue evidence="5">Whole body</tissue>
    </source>
</reference>
<dbReference type="PROSITE" id="PS50960">
    <property type="entry name" value="HTH_PSQ"/>
    <property type="match status" value="1"/>
</dbReference>
<feature type="non-terminal residue" evidence="5">
    <location>
        <position position="1"/>
    </location>
</feature>
<name>A0A8K0CNG1_IGNLU</name>
<keyword evidence="2" id="KW-0238">DNA-binding</keyword>
<dbReference type="InterPro" id="IPR007889">
    <property type="entry name" value="HTH_Psq"/>
</dbReference>
<comment type="subcellular location">
    <subcellularLocation>
        <location evidence="1 2">Nucleus</location>
    </subcellularLocation>
</comment>
<evidence type="ECO:0000256" key="3">
    <source>
        <dbReference type="SAM" id="MobiDB-lite"/>
    </source>
</evidence>
<evidence type="ECO:0000259" key="4">
    <source>
        <dbReference type="PROSITE" id="PS50960"/>
    </source>
</evidence>
<dbReference type="CDD" id="cd20805">
    <property type="entry name" value="C1_DGK_rpt2"/>
    <property type="match status" value="1"/>
</dbReference>
<dbReference type="Proteomes" id="UP000801492">
    <property type="component" value="Unassembled WGS sequence"/>
</dbReference>
<dbReference type="AlphaFoldDB" id="A0A8K0CNG1"/>
<feature type="DNA-binding region" description="H-T-H motif" evidence="2">
    <location>
        <begin position="23"/>
        <end position="43"/>
    </location>
</feature>
<dbReference type="SUPFAM" id="SSF46689">
    <property type="entry name" value="Homeodomain-like"/>
    <property type="match status" value="1"/>
</dbReference>
<evidence type="ECO:0000313" key="6">
    <source>
        <dbReference type="Proteomes" id="UP000801492"/>
    </source>
</evidence>
<dbReference type="EMBL" id="VTPC01049187">
    <property type="protein sequence ID" value="KAF2890630.1"/>
    <property type="molecule type" value="Genomic_DNA"/>
</dbReference>
<dbReference type="InterPro" id="IPR009057">
    <property type="entry name" value="Homeodomain-like_sf"/>
</dbReference>
<dbReference type="OrthoDB" id="6766699at2759"/>
<evidence type="ECO:0000256" key="1">
    <source>
        <dbReference type="ARBA" id="ARBA00004123"/>
    </source>
</evidence>
<protein>
    <recommendedName>
        <fullName evidence="4">HTH psq-type domain-containing protein</fullName>
    </recommendedName>
</protein>